<dbReference type="GO" id="GO:1903785">
    <property type="term" value="P:L-valine transmembrane transport"/>
    <property type="evidence" value="ECO:0007669"/>
    <property type="project" value="TreeGrafter"/>
</dbReference>
<comment type="subcellular location">
    <subcellularLocation>
        <location evidence="1">Cell membrane</location>
        <topology evidence="1">Multi-pass membrane protein</topology>
    </subcellularLocation>
</comment>
<gene>
    <name evidence="9" type="ORF">SAMN02746062_01693</name>
</gene>
<accession>A0A286EF63</accession>
<protein>
    <submittedName>
        <fullName evidence="9">Predicted branched-chain amino acid permease (Azaleucine resistance)</fullName>
    </submittedName>
</protein>
<keyword evidence="7 8" id="KW-0472">Membrane</keyword>
<evidence type="ECO:0000256" key="3">
    <source>
        <dbReference type="ARBA" id="ARBA00022448"/>
    </source>
</evidence>
<name>A0A286EF63_9NEIS</name>
<comment type="similarity">
    <text evidence="2">Belongs to the AzlC family.</text>
</comment>
<keyword evidence="5 8" id="KW-0812">Transmembrane</keyword>
<proteinExistence type="inferred from homology"/>
<feature type="transmembrane region" description="Helical" evidence="8">
    <location>
        <begin position="87"/>
        <end position="108"/>
    </location>
</feature>
<evidence type="ECO:0000256" key="6">
    <source>
        <dbReference type="ARBA" id="ARBA00022989"/>
    </source>
</evidence>
<organism evidence="9 10">
    <name type="scientific">Alysiella filiformis DSM 16848</name>
    <dbReference type="NCBI Taxonomy" id="1120981"/>
    <lineage>
        <taxon>Bacteria</taxon>
        <taxon>Pseudomonadati</taxon>
        <taxon>Pseudomonadota</taxon>
        <taxon>Betaproteobacteria</taxon>
        <taxon>Neisseriales</taxon>
        <taxon>Neisseriaceae</taxon>
        <taxon>Alysiella</taxon>
    </lineage>
</organism>
<evidence type="ECO:0000256" key="7">
    <source>
        <dbReference type="ARBA" id="ARBA00023136"/>
    </source>
</evidence>
<evidence type="ECO:0000256" key="5">
    <source>
        <dbReference type="ARBA" id="ARBA00022692"/>
    </source>
</evidence>
<dbReference type="InterPro" id="IPR011606">
    <property type="entry name" value="Brnchd-chn_aa_trnsp_permease"/>
</dbReference>
<keyword evidence="3" id="KW-0813">Transport</keyword>
<dbReference type="OrthoDB" id="3177005at2"/>
<dbReference type="GO" id="GO:0005886">
    <property type="term" value="C:plasma membrane"/>
    <property type="evidence" value="ECO:0007669"/>
    <property type="project" value="UniProtKB-SubCell"/>
</dbReference>
<dbReference type="Pfam" id="PF03591">
    <property type="entry name" value="AzlC"/>
    <property type="match status" value="1"/>
</dbReference>
<dbReference type="Proteomes" id="UP000219669">
    <property type="component" value="Unassembled WGS sequence"/>
</dbReference>
<dbReference type="PANTHER" id="PTHR34979:SF1">
    <property type="entry name" value="INNER MEMBRANE PROTEIN YGAZ"/>
    <property type="match status" value="1"/>
</dbReference>
<dbReference type="RefSeq" id="WP_097114681.1">
    <property type="nucleotide sequence ID" value="NZ_CP083931.1"/>
</dbReference>
<feature type="transmembrane region" description="Helical" evidence="8">
    <location>
        <begin position="33"/>
        <end position="56"/>
    </location>
</feature>
<evidence type="ECO:0000256" key="8">
    <source>
        <dbReference type="SAM" id="Phobius"/>
    </source>
</evidence>
<reference evidence="9 10" key="1">
    <citation type="submission" date="2017-09" db="EMBL/GenBank/DDBJ databases">
        <authorList>
            <person name="Ehlers B."/>
            <person name="Leendertz F.H."/>
        </authorList>
    </citation>
    <scope>NUCLEOTIDE SEQUENCE [LARGE SCALE GENOMIC DNA]</scope>
    <source>
        <strain evidence="9 10">DSM 16848</strain>
    </source>
</reference>
<dbReference type="EMBL" id="OCNF01000015">
    <property type="protein sequence ID" value="SOD69464.1"/>
    <property type="molecule type" value="Genomic_DNA"/>
</dbReference>
<dbReference type="PANTHER" id="PTHR34979">
    <property type="entry name" value="INNER MEMBRANE PROTEIN YGAZ"/>
    <property type="match status" value="1"/>
</dbReference>
<feature type="transmembrane region" description="Helical" evidence="8">
    <location>
        <begin position="149"/>
        <end position="175"/>
    </location>
</feature>
<evidence type="ECO:0000313" key="10">
    <source>
        <dbReference type="Proteomes" id="UP000219669"/>
    </source>
</evidence>
<evidence type="ECO:0000256" key="2">
    <source>
        <dbReference type="ARBA" id="ARBA00010735"/>
    </source>
</evidence>
<evidence type="ECO:0000256" key="4">
    <source>
        <dbReference type="ARBA" id="ARBA00022475"/>
    </source>
</evidence>
<keyword evidence="6 8" id="KW-1133">Transmembrane helix</keyword>
<sequence>MDTISTYDHTAITCPIQEKAYQKHEFWRGVKDALPIMLGFIPFALVLGASAVGAGFKWYELSLLTTTNLAGGSEFTVVSLWQNPLNIPLIVAMATLVNSRHIIMGATFSLLLKGMPKKKALPLLFVMIDESWAMAIADAQKHGRKALNVPYYLGVAILLCLTWIVFTTAGAYFAPLIGDLKQYGMDMAFTAVFLVLLKGMWRGFQAALPWLASLLGAGLCHHLFDGAWYVAVGALAGVATAFFMGDDRTEKN</sequence>
<evidence type="ECO:0000313" key="9">
    <source>
        <dbReference type="EMBL" id="SOD69464.1"/>
    </source>
</evidence>
<feature type="transmembrane region" description="Helical" evidence="8">
    <location>
        <begin position="227"/>
        <end position="245"/>
    </location>
</feature>
<dbReference type="AlphaFoldDB" id="A0A286EF63"/>
<evidence type="ECO:0000256" key="1">
    <source>
        <dbReference type="ARBA" id="ARBA00004651"/>
    </source>
</evidence>
<keyword evidence="10" id="KW-1185">Reference proteome</keyword>
<keyword evidence="4" id="KW-1003">Cell membrane</keyword>